<dbReference type="EMBL" id="UZAL01000800">
    <property type="protein sequence ID" value="VDO73240.1"/>
    <property type="molecule type" value="Genomic_DNA"/>
</dbReference>
<evidence type="ECO:0000256" key="7">
    <source>
        <dbReference type="ARBA" id="ARBA00023136"/>
    </source>
</evidence>
<dbReference type="AlphaFoldDB" id="A0A183NFC8"/>
<dbReference type="GO" id="GO:0016020">
    <property type="term" value="C:membrane"/>
    <property type="evidence" value="ECO:0007669"/>
    <property type="project" value="UniProtKB-SubCell"/>
</dbReference>
<keyword evidence="6" id="KW-1133">Transmembrane helix</keyword>
<keyword evidence="13" id="KW-1185">Reference proteome</keyword>
<dbReference type="PROSITE" id="PS51292">
    <property type="entry name" value="ZF_RING_CH"/>
    <property type="match status" value="1"/>
</dbReference>
<evidence type="ECO:0000313" key="13">
    <source>
        <dbReference type="Proteomes" id="UP000269396"/>
    </source>
</evidence>
<keyword evidence="2" id="KW-0812">Transmembrane</keyword>
<sequence length="152" mass="17876">MLEQSADASPFMPREDKTCWICLSSEVDGNSANLWSRPCRCRGALKWVHQTCLQRWIKSNSISCQICNTPYIIVYPDCGKFCLMILLDMWLTSFLLFLNLDFSEFITKVPSIFWLKHCKRAIFSNFCINVNYLVKLLHFLCHFSYQQSLQHM</sequence>
<dbReference type="SMART" id="SM00744">
    <property type="entry name" value="RINGv"/>
    <property type="match status" value="1"/>
</dbReference>
<evidence type="ECO:0000256" key="3">
    <source>
        <dbReference type="ARBA" id="ARBA00022723"/>
    </source>
</evidence>
<comment type="subcellular location">
    <subcellularLocation>
        <location evidence="1">Membrane</location>
        <topology evidence="1">Multi-pass membrane protein</topology>
    </subcellularLocation>
</comment>
<organism evidence="12 13">
    <name type="scientific">Schistosoma mattheei</name>
    <dbReference type="NCBI Taxonomy" id="31246"/>
    <lineage>
        <taxon>Eukaryota</taxon>
        <taxon>Metazoa</taxon>
        <taxon>Spiralia</taxon>
        <taxon>Lophotrochozoa</taxon>
        <taxon>Platyhelminthes</taxon>
        <taxon>Trematoda</taxon>
        <taxon>Digenea</taxon>
        <taxon>Strigeidida</taxon>
        <taxon>Schistosomatoidea</taxon>
        <taxon>Schistosomatidae</taxon>
        <taxon>Schistosoma</taxon>
    </lineage>
</organism>
<evidence type="ECO:0000256" key="10">
    <source>
        <dbReference type="ARBA" id="ARBA00043185"/>
    </source>
</evidence>
<evidence type="ECO:0000256" key="4">
    <source>
        <dbReference type="ARBA" id="ARBA00022771"/>
    </source>
</evidence>
<keyword evidence="5" id="KW-0862">Zinc</keyword>
<accession>A0A183NFC8</accession>
<dbReference type="PANTHER" id="PTHR46283">
    <property type="entry name" value="E3 UBIQUITIN-PROTEIN LIGASE MARCH5"/>
    <property type="match status" value="1"/>
</dbReference>
<dbReference type="InterPro" id="IPR013083">
    <property type="entry name" value="Znf_RING/FYVE/PHD"/>
</dbReference>
<keyword evidence="7" id="KW-0472">Membrane</keyword>
<keyword evidence="4" id="KW-0863">Zinc-finger</keyword>
<dbReference type="GO" id="GO:0008270">
    <property type="term" value="F:zinc ion binding"/>
    <property type="evidence" value="ECO:0007669"/>
    <property type="project" value="UniProtKB-KW"/>
</dbReference>
<gene>
    <name evidence="12" type="ORF">SMTD_LOCUS814</name>
</gene>
<dbReference type="Pfam" id="PF12906">
    <property type="entry name" value="RINGv"/>
    <property type="match status" value="1"/>
</dbReference>
<evidence type="ECO:0000256" key="6">
    <source>
        <dbReference type="ARBA" id="ARBA00022989"/>
    </source>
</evidence>
<proteinExistence type="predicted"/>
<evidence type="ECO:0000256" key="1">
    <source>
        <dbReference type="ARBA" id="ARBA00004141"/>
    </source>
</evidence>
<dbReference type="InterPro" id="IPR011016">
    <property type="entry name" value="Znf_RING-CH"/>
</dbReference>
<protein>
    <recommendedName>
        <fullName evidence="8">E3 ubiquitin-protein ligase MARCHF5</fullName>
    </recommendedName>
    <alternativeName>
        <fullName evidence="10">Membrane-associated RING finger protein 5</fullName>
    </alternativeName>
    <alternativeName>
        <fullName evidence="9">Membrane-associated RING-CH protein V</fullName>
    </alternativeName>
    <alternativeName>
        <fullName evidence="11">RING-type E3 ubiquitin transferase MARCHF5</fullName>
    </alternativeName>
</protein>
<evidence type="ECO:0000256" key="8">
    <source>
        <dbReference type="ARBA" id="ARBA00040151"/>
    </source>
</evidence>
<dbReference type="Proteomes" id="UP000269396">
    <property type="component" value="Unassembled WGS sequence"/>
</dbReference>
<evidence type="ECO:0000256" key="5">
    <source>
        <dbReference type="ARBA" id="ARBA00022833"/>
    </source>
</evidence>
<name>A0A183NFC8_9TREM</name>
<keyword evidence="3" id="KW-0479">Metal-binding</keyword>
<evidence type="ECO:0000256" key="2">
    <source>
        <dbReference type="ARBA" id="ARBA00022692"/>
    </source>
</evidence>
<evidence type="ECO:0000256" key="9">
    <source>
        <dbReference type="ARBA" id="ARBA00043044"/>
    </source>
</evidence>
<dbReference type="SUPFAM" id="SSF57850">
    <property type="entry name" value="RING/U-box"/>
    <property type="match status" value="1"/>
</dbReference>
<evidence type="ECO:0000256" key="11">
    <source>
        <dbReference type="ARBA" id="ARBA00043231"/>
    </source>
</evidence>
<evidence type="ECO:0000313" key="12">
    <source>
        <dbReference type="EMBL" id="VDO73240.1"/>
    </source>
</evidence>
<dbReference type="Gene3D" id="3.30.40.10">
    <property type="entry name" value="Zinc/RING finger domain, C3HC4 (zinc finger)"/>
    <property type="match status" value="1"/>
</dbReference>
<reference evidence="12 13" key="1">
    <citation type="submission" date="2018-11" db="EMBL/GenBank/DDBJ databases">
        <authorList>
            <consortium name="Pathogen Informatics"/>
        </authorList>
    </citation>
    <scope>NUCLEOTIDE SEQUENCE [LARGE SCALE GENOMIC DNA]</scope>
    <source>
        <strain>Denwood</strain>
        <strain evidence="13">Zambia</strain>
    </source>
</reference>
<dbReference type="STRING" id="31246.A0A183NFC8"/>